<evidence type="ECO:0000256" key="2">
    <source>
        <dbReference type="ARBA" id="ARBA00023002"/>
    </source>
</evidence>
<dbReference type="eggNOG" id="COG2175">
    <property type="taxonomic scope" value="Bacteria"/>
</dbReference>
<name>D8IVA2_HERSS</name>
<keyword evidence="6" id="KW-1185">Reference proteome</keyword>
<dbReference type="OrthoDB" id="9769888at2"/>
<accession>D8IVA2</accession>
<keyword evidence="3" id="KW-0045">Antibiotic biosynthesis</keyword>
<protein>
    <submittedName>
        <fullName evidence="5">Clavaminic acid synthetase (CAS)-like protein</fullName>
    </submittedName>
</protein>
<evidence type="ECO:0000313" key="5">
    <source>
        <dbReference type="EMBL" id="ADJ63841.1"/>
    </source>
</evidence>
<dbReference type="Gene3D" id="3.60.130.10">
    <property type="entry name" value="Clavaminate synthase-like"/>
    <property type="match status" value="1"/>
</dbReference>
<evidence type="ECO:0000259" key="4">
    <source>
        <dbReference type="Pfam" id="PF02668"/>
    </source>
</evidence>
<dbReference type="EMBL" id="CP002039">
    <property type="protein sequence ID" value="ADJ63841.1"/>
    <property type="molecule type" value="Genomic_DNA"/>
</dbReference>
<comment type="cofactor">
    <cofactor evidence="1">
        <name>Fe(2+)</name>
        <dbReference type="ChEBI" id="CHEBI:29033"/>
    </cofactor>
</comment>
<dbReference type="KEGG" id="hse:Hsero_2342"/>
<dbReference type="AlphaFoldDB" id="D8IVA2"/>
<dbReference type="Pfam" id="PF02668">
    <property type="entry name" value="TauD"/>
    <property type="match status" value="1"/>
</dbReference>
<dbReference type="GO" id="GO:0016706">
    <property type="term" value="F:2-oxoglutarate-dependent dioxygenase activity"/>
    <property type="evidence" value="ECO:0007669"/>
    <property type="project" value="UniProtKB-ARBA"/>
</dbReference>
<dbReference type="GeneID" id="29393869"/>
<dbReference type="PANTHER" id="PTHR10696">
    <property type="entry name" value="GAMMA-BUTYROBETAINE HYDROXYLASE-RELATED"/>
    <property type="match status" value="1"/>
</dbReference>
<dbReference type="InterPro" id="IPR050411">
    <property type="entry name" value="AlphaKG_dependent_hydroxylases"/>
</dbReference>
<dbReference type="InterPro" id="IPR042098">
    <property type="entry name" value="TauD-like_sf"/>
</dbReference>
<evidence type="ECO:0000256" key="3">
    <source>
        <dbReference type="ARBA" id="ARBA00023194"/>
    </source>
</evidence>
<proteinExistence type="predicted"/>
<dbReference type="GO" id="GO:0017000">
    <property type="term" value="P:antibiotic biosynthetic process"/>
    <property type="evidence" value="ECO:0007669"/>
    <property type="project" value="UniProtKB-KW"/>
</dbReference>
<sequence>MPTDIASALHPQATAFPADLTTPWRSKAPPASALPALLQADGPGQPLQQAFEHQRDWIDATVQQVGGVLLRGYAVPEVAVFRAFAAAFGHALLSYEFASTPRSNVSSGVYTSTEYPAHQHIPLHNEQAYTREWPMKIWFHCVTAAQAGGETPIADSRAIYRRMPAAIRERFAAGLVYVRNYDSDFDVPWQQVFNTDDRAQVEAFCRRAGVQWEWKADGSMRTIQRCQGVERHPRSGEMVWFNQAHLFHPSNLQADVRESLEDMLGVDNLPRNVLFADGSPIPDSMLEEVRAVLDQETVIFPWEAGDVLMLDNMLAAHARTPFEGPRKVVVAMAEPHGNLHQG</sequence>
<dbReference type="SUPFAM" id="SSF51197">
    <property type="entry name" value="Clavaminate synthase-like"/>
    <property type="match status" value="1"/>
</dbReference>
<dbReference type="STRING" id="757424.Hsero_2342"/>
<keyword evidence="2" id="KW-0560">Oxidoreductase</keyword>
<feature type="domain" description="TauD/TfdA-like" evidence="4">
    <location>
        <begin position="48"/>
        <end position="331"/>
    </location>
</feature>
<reference evidence="5" key="1">
    <citation type="submission" date="2010-04" db="EMBL/GenBank/DDBJ databases">
        <title>The genome of Herbaspirillum seropedicae SmR1, an endophytic, nitrogen-fixing, plant-growth promoting beta-Proteobacteria.</title>
        <authorList>
            <person name="Pedrosa F.O."/>
            <person name="Monteiro R.A."/>
            <person name="Wassem R."/>
            <person name="Cruz L.M."/>
            <person name="Ayub R.A."/>
            <person name="Colauto N.B."/>
            <person name="Fernandez M.A."/>
            <person name="Fungaro M.H.P."/>
            <person name="Grisard E.C."/>
            <person name="Hungria M."/>
            <person name="Madeira H.M.F."/>
            <person name="Nodari R.O."/>
            <person name="Osaku C.A."/>
            <person name="Petzl-Erler M.L."/>
            <person name="Terenzi H."/>
            <person name="Vieira L.G.E."/>
            <person name="Almeida M.I.M."/>
            <person name="Alves L.R."/>
            <person name="Arantes O.M.N."/>
            <person name="Balsanelli E."/>
            <person name="Barcellos F.G."/>
            <person name="Baura V.A."/>
            <person name="Binde D.R."/>
            <person name="Campo R.J."/>
            <person name="Chubatsu L.S."/>
            <person name="Chueire L.M.O."/>
            <person name="Ciferri R.R."/>
            <person name="Correa L.C."/>
            <person name="da Conceicao Silva J.L."/>
            <person name="Dabul A.N.G."/>
            <person name="Dambros B.P."/>
            <person name="Faoro H."/>
            <person name="Favetti A."/>
            <person name="Friedermann G."/>
            <person name="Furlaneto M.C."/>
            <person name="Gasques L.S."/>
            <person name="Gimenes C.C.T."/>
            <person name="Gioppo N.M.R."/>
            <person name="Glienke-Blanco C."/>
            <person name="Godoy L.P."/>
            <person name="Guerra M.P."/>
            <person name="Karp S."/>
            <person name="Kava-Cordeiro V."/>
            <person name="Margarido V.P."/>
            <person name="Mathioni S.M."/>
            <person name="Menck-Soares M.A."/>
            <person name="Murace N.K."/>
            <person name="Nicolas M.F."/>
            <person name="Oliveira C.E.C."/>
            <person name="Pagnan N.A.B."/>
            <person name="Pamphile J.A."/>
            <person name="Patussi E.V."/>
            <person name="Pereira L.F.P."/>
            <person name="Pereira-Ferrari L."/>
            <person name="Pinto F.G.S."/>
            <person name="Precoma C."/>
            <person name="Prioli A.J."/>
            <person name="Prioli S.M.A.P."/>
            <person name="Raittz R.T."/>
            <person name="Ramos H.J.O."/>
            <person name="Ribeiro E.M.S.F."/>
            <person name="Rigo L.U."/>
            <person name="Rocha C.L.M.S.C."/>
            <person name="Rocha S.N."/>
            <person name="Santos K."/>
            <person name="Satori D."/>
            <person name="Silva A.G."/>
            <person name="Simao R.C.G."/>
            <person name="Soares M.A.M."/>
            <person name="Souza E.M."/>
            <person name="Steffens M.B.R."/>
            <person name="Steindel M."/>
            <person name="Tadra-Sfeir M.Z."/>
            <person name="Takahashi E.K."/>
            <person name="Torres R.A."/>
            <person name="Valle J.S."/>
            <person name="Vernal J.I."/>
            <person name="Vilas-Boas L.A."/>
            <person name="Watanabe M.A.E."/>
            <person name="Weiss V.A."/>
            <person name="Yates M.A."/>
            <person name="Souza E.M."/>
        </authorList>
    </citation>
    <scope>NUCLEOTIDE SEQUENCE [LARGE SCALE GENOMIC DNA]</scope>
    <source>
        <strain evidence="5">SmR1</strain>
    </source>
</reference>
<dbReference type="PANTHER" id="PTHR10696:SF56">
    <property type="entry name" value="TAUD_TFDA-LIKE DOMAIN-CONTAINING PROTEIN"/>
    <property type="match status" value="1"/>
</dbReference>
<evidence type="ECO:0000256" key="1">
    <source>
        <dbReference type="ARBA" id="ARBA00001954"/>
    </source>
</evidence>
<dbReference type="RefSeq" id="WP_013234320.1">
    <property type="nucleotide sequence ID" value="NC_014323.1"/>
</dbReference>
<organism evidence="5 6">
    <name type="scientific">Herbaspirillum seropedicae (strain SmR1)</name>
    <dbReference type="NCBI Taxonomy" id="757424"/>
    <lineage>
        <taxon>Bacteria</taxon>
        <taxon>Pseudomonadati</taxon>
        <taxon>Pseudomonadota</taxon>
        <taxon>Betaproteobacteria</taxon>
        <taxon>Burkholderiales</taxon>
        <taxon>Oxalobacteraceae</taxon>
        <taxon>Herbaspirillum</taxon>
    </lineage>
</organism>
<dbReference type="Proteomes" id="UP000000329">
    <property type="component" value="Chromosome"/>
</dbReference>
<gene>
    <name evidence="5" type="ordered locus">Hsero_2342</name>
</gene>
<dbReference type="InterPro" id="IPR003819">
    <property type="entry name" value="TauD/TfdA-like"/>
</dbReference>
<dbReference type="HOGENOM" id="CLU_044153_0_0_4"/>
<evidence type="ECO:0000313" key="6">
    <source>
        <dbReference type="Proteomes" id="UP000000329"/>
    </source>
</evidence>